<dbReference type="GO" id="GO:0001100">
    <property type="term" value="P:negative regulation of exit from mitosis"/>
    <property type="evidence" value="ECO:0007669"/>
    <property type="project" value="InterPro"/>
</dbReference>
<dbReference type="PANTHER" id="PTHR35140">
    <property type="entry name" value="MITOTIC CHECK POINT PROTEIN BFA1"/>
    <property type="match status" value="1"/>
</dbReference>
<feature type="compositionally biased region" description="Acidic residues" evidence="1">
    <location>
        <begin position="187"/>
        <end position="199"/>
    </location>
</feature>
<protein>
    <recommendedName>
        <fullName evidence="4">Protein byr4</fullName>
    </recommendedName>
</protein>
<feature type="compositionally biased region" description="Low complexity" evidence="1">
    <location>
        <begin position="477"/>
        <end position="492"/>
    </location>
</feature>
<reference evidence="2" key="2">
    <citation type="journal article" date="2020" name="Nat. Commun.">
        <title>Large-scale genome sequencing of mycorrhizal fungi provides insights into the early evolution of symbiotic traits.</title>
        <authorList>
            <person name="Miyauchi S."/>
            <person name="Kiss E."/>
            <person name="Kuo A."/>
            <person name="Drula E."/>
            <person name="Kohler A."/>
            <person name="Sanchez-Garcia M."/>
            <person name="Morin E."/>
            <person name="Andreopoulos B."/>
            <person name="Barry K.W."/>
            <person name="Bonito G."/>
            <person name="Buee M."/>
            <person name="Carver A."/>
            <person name="Chen C."/>
            <person name="Cichocki N."/>
            <person name="Clum A."/>
            <person name="Culley D."/>
            <person name="Crous P.W."/>
            <person name="Fauchery L."/>
            <person name="Girlanda M."/>
            <person name="Hayes R.D."/>
            <person name="Keri Z."/>
            <person name="LaButti K."/>
            <person name="Lipzen A."/>
            <person name="Lombard V."/>
            <person name="Magnuson J."/>
            <person name="Maillard F."/>
            <person name="Murat C."/>
            <person name="Nolan M."/>
            <person name="Ohm R.A."/>
            <person name="Pangilinan J."/>
            <person name="Pereira M.F."/>
            <person name="Perotto S."/>
            <person name="Peter M."/>
            <person name="Pfister S."/>
            <person name="Riley R."/>
            <person name="Sitrit Y."/>
            <person name="Stielow J.B."/>
            <person name="Szollosi G."/>
            <person name="Zifcakova L."/>
            <person name="Stursova M."/>
            <person name="Spatafora J.W."/>
            <person name="Tedersoo L."/>
            <person name="Vaario L.M."/>
            <person name="Yamada A."/>
            <person name="Yan M."/>
            <person name="Wang P."/>
            <person name="Xu J."/>
            <person name="Bruns T."/>
            <person name="Baldrian P."/>
            <person name="Vilgalys R."/>
            <person name="Dunand C."/>
            <person name="Henrissat B."/>
            <person name="Grigoriev I.V."/>
            <person name="Hibbett D."/>
            <person name="Nagy L.G."/>
            <person name="Martin F.M."/>
        </authorList>
    </citation>
    <scope>NUCLEOTIDE SEQUENCE</scope>
    <source>
        <strain evidence="2">Prilba</strain>
    </source>
</reference>
<evidence type="ECO:0000256" key="1">
    <source>
        <dbReference type="SAM" id="MobiDB-lite"/>
    </source>
</evidence>
<dbReference type="GO" id="GO:0005096">
    <property type="term" value="F:GTPase activator activity"/>
    <property type="evidence" value="ECO:0007669"/>
    <property type="project" value="InterPro"/>
</dbReference>
<organism evidence="2 3">
    <name type="scientific">Russula ochroleuca</name>
    <dbReference type="NCBI Taxonomy" id="152965"/>
    <lineage>
        <taxon>Eukaryota</taxon>
        <taxon>Fungi</taxon>
        <taxon>Dikarya</taxon>
        <taxon>Basidiomycota</taxon>
        <taxon>Agaricomycotina</taxon>
        <taxon>Agaricomycetes</taxon>
        <taxon>Russulales</taxon>
        <taxon>Russulaceae</taxon>
        <taxon>Russula</taxon>
    </lineage>
</organism>
<comment type="caution">
    <text evidence="2">The sequence shown here is derived from an EMBL/GenBank/DDBJ whole genome shotgun (WGS) entry which is preliminary data.</text>
</comment>
<sequence length="857" mass="92343">MNRIPAPPITEEWPDADFDLTEDGPLHALDSESEKDDVEDWDIEMDLGETGGAKVRTVLPSLVAPFARIFPLSQQPITIRPPLQPTLDEDDEEEEGVSTIKMDTLRPKVDLTPAAPATIDEDFESAFALPSDLTKLSLRPLSHQSSKNSLEWGDKDQTSSSQSSDTYSTLGFDQGSTSSTSTSLPETETEDDDEDEGELEGLVIPSALFGSGTGSKQLAKILEMKKKASVVDNTPKTPCVDPEDDIEIGLVIDDDVDFSPSRLLQNTQHPPSKRQSGSGVRPKSISSRPPTVKPSKTRSDRTKSPVPPPSSSRQLQKIRLSPSPPPRAQPTRAHSYQALLSAPATSSSSFLAAKSGGLRGQKSHSGLKPVSPPPSHKRLSRKASLSSLMEISQSQVSGIEPNPSFAPPPVPLAQFGRYDAPTASSRAKTHGSSTSRLRSIDYSVPPARPSTPSSNPAALRLTMPTSSSRLKARPAISSVFPPSSSVTPRATSPIPPRPPSSLSLRSRSGTGSSSASTSAPKVLKKPKRQRLYGNGTELDAFDDLPTDRDKESQYRVQPKGHGSRVAGASREKCIETKDSGKGTIRKKSTRSLSTSGSGSEALPRTLKRTGRIELPPKLPVSDRSPPLRKGPSLLNHTRRKPTLIRNLGGSNSAKTVGEMRWNPQTLRWEGNDLALREFDAAMAPTRPALITHLTGSSIGSPVGSFANGARRVGNMIFDPGRMCWISTEDEEPDVFADLADDESGSAWEAQGGTIRALPSQTSSGLISETSSSAASSRIVSPVSTRSRAQSQSDSGSERGSRASMVCDVDDTFLDTCMLAEERHRQEMRGWKGKYDKALSAKSRSYLYEIRALATRKY</sequence>
<dbReference type="EMBL" id="WHVB01000007">
    <property type="protein sequence ID" value="KAF8481303.1"/>
    <property type="molecule type" value="Genomic_DNA"/>
</dbReference>
<reference evidence="2" key="1">
    <citation type="submission" date="2019-10" db="EMBL/GenBank/DDBJ databases">
        <authorList>
            <consortium name="DOE Joint Genome Institute"/>
            <person name="Kuo A."/>
            <person name="Miyauchi S."/>
            <person name="Kiss E."/>
            <person name="Drula E."/>
            <person name="Kohler A."/>
            <person name="Sanchez-Garcia M."/>
            <person name="Andreopoulos B."/>
            <person name="Barry K.W."/>
            <person name="Bonito G."/>
            <person name="Buee M."/>
            <person name="Carver A."/>
            <person name="Chen C."/>
            <person name="Cichocki N."/>
            <person name="Clum A."/>
            <person name="Culley D."/>
            <person name="Crous P.W."/>
            <person name="Fauchery L."/>
            <person name="Girlanda M."/>
            <person name="Hayes R."/>
            <person name="Keri Z."/>
            <person name="LaButti K."/>
            <person name="Lipzen A."/>
            <person name="Lombard V."/>
            <person name="Magnuson J."/>
            <person name="Maillard F."/>
            <person name="Morin E."/>
            <person name="Murat C."/>
            <person name="Nolan M."/>
            <person name="Ohm R."/>
            <person name="Pangilinan J."/>
            <person name="Pereira M."/>
            <person name="Perotto S."/>
            <person name="Peter M."/>
            <person name="Riley R."/>
            <person name="Sitrit Y."/>
            <person name="Stielow B."/>
            <person name="Szollosi G."/>
            <person name="Zifcakova L."/>
            <person name="Stursova M."/>
            <person name="Spatafora J.W."/>
            <person name="Tedersoo L."/>
            <person name="Vaario L.-M."/>
            <person name="Yamada A."/>
            <person name="Yan M."/>
            <person name="Wang P."/>
            <person name="Xu J."/>
            <person name="Bruns T."/>
            <person name="Baldrian P."/>
            <person name="Vilgalys R."/>
            <person name="Henrissat B."/>
            <person name="Grigoriev I.V."/>
            <person name="Hibbett D."/>
            <person name="Nagy L.G."/>
            <person name="Martin F.M."/>
        </authorList>
    </citation>
    <scope>NUCLEOTIDE SEQUENCE</scope>
    <source>
        <strain evidence="2">Prilba</strain>
    </source>
</reference>
<gene>
    <name evidence="2" type="ORF">DFH94DRAFT_450851</name>
</gene>
<accession>A0A9P5MXU0</accession>
<evidence type="ECO:0008006" key="4">
    <source>
        <dbReference type="Google" id="ProtNLM"/>
    </source>
</evidence>
<dbReference type="GO" id="GO:1990334">
    <property type="term" value="C:Bfa1-Bub2 complex"/>
    <property type="evidence" value="ECO:0007669"/>
    <property type="project" value="InterPro"/>
</dbReference>
<feature type="region of interest" description="Disordered" evidence="1">
    <location>
        <begin position="1"/>
        <end position="38"/>
    </location>
</feature>
<name>A0A9P5MXU0_9AGAM</name>
<feature type="compositionally biased region" description="Basic and acidic residues" evidence="1">
    <location>
        <begin position="569"/>
        <end position="580"/>
    </location>
</feature>
<feature type="compositionally biased region" description="Low complexity" evidence="1">
    <location>
        <begin position="590"/>
        <end position="599"/>
    </location>
</feature>
<dbReference type="OrthoDB" id="19159at2759"/>
<feature type="compositionally biased region" description="Low complexity" evidence="1">
    <location>
        <begin position="500"/>
        <end position="520"/>
    </location>
</feature>
<feature type="region of interest" description="Disordered" evidence="1">
    <location>
        <begin position="226"/>
        <end position="245"/>
    </location>
</feature>
<feature type="compositionally biased region" description="Acidic residues" evidence="1">
    <location>
        <begin position="12"/>
        <end position="22"/>
    </location>
</feature>
<dbReference type="InterPro" id="IPR034586">
    <property type="entry name" value="Bfa1/Byr4"/>
</dbReference>
<dbReference type="AlphaFoldDB" id="A0A9P5MXU0"/>
<dbReference type="GO" id="GO:0044732">
    <property type="term" value="C:mitotic spindle pole body"/>
    <property type="evidence" value="ECO:0007669"/>
    <property type="project" value="TreeGrafter"/>
</dbReference>
<proteinExistence type="predicted"/>
<feature type="compositionally biased region" description="Polar residues" evidence="1">
    <location>
        <begin position="262"/>
        <end position="289"/>
    </location>
</feature>
<feature type="compositionally biased region" description="Low complexity" evidence="1">
    <location>
        <begin position="338"/>
        <end position="353"/>
    </location>
</feature>
<keyword evidence="3" id="KW-1185">Reference proteome</keyword>
<feature type="compositionally biased region" description="Low complexity" evidence="1">
    <location>
        <begin position="759"/>
        <end position="783"/>
    </location>
</feature>
<feature type="compositionally biased region" description="Polar residues" evidence="1">
    <location>
        <begin position="784"/>
        <end position="794"/>
    </location>
</feature>
<evidence type="ECO:0000313" key="2">
    <source>
        <dbReference type="EMBL" id="KAF8481303.1"/>
    </source>
</evidence>
<evidence type="ECO:0000313" key="3">
    <source>
        <dbReference type="Proteomes" id="UP000759537"/>
    </source>
</evidence>
<dbReference type="PANTHER" id="PTHR35140:SF1">
    <property type="entry name" value="MITOTIC CHECK POINT PROTEIN BFA1"/>
    <property type="match status" value="1"/>
</dbReference>
<feature type="region of interest" description="Disordered" evidence="1">
    <location>
        <begin position="747"/>
        <end position="802"/>
    </location>
</feature>
<feature type="region of interest" description="Disordered" evidence="1">
    <location>
        <begin position="144"/>
        <end position="212"/>
    </location>
</feature>
<dbReference type="Proteomes" id="UP000759537">
    <property type="component" value="Unassembled WGS sequence"/>
</dbReference>
<feature type="region of interest" description="Disordered" evidence="1">
    <location>
        <begin position="259"/>
        <end position="636"/>
    </location>
</feature>
<feature type="compositionally biased region" description="Acidic residues" evidence="1">
    <location>
        <begin position="87"/>
        <end position="96"/>
    </location>
</feature>
<feature type="region of interest" description="Disordered" evidence="1">
    <location>
        <begin position="78"/>
        <end position="104"/>
    </location>
</feature>
<feature type="compositionally biased region" description="Low complexity" evidence="1">
    <location>
        <begin position="158"/>
        <end position="186"/>
    </location>
</feature>
<feature type="compositionally biased region" description="Polar residues" evidence="1">
    <location>
        <begin position="422"/>
        <end position="437"/>
    </location>
</feature>